<name>A0ABV7Q2W2_9ACTN</name>
<dbReference type="InterPro" id="IPR052509">
    <property type="entry name" value="Metal_resp_DNA-bind_regulator"/>
</dbReference>
<dbReference type="PANTHER" id="PTHR33169:SF26">
    <property type="entry name" value="CONSERVED PROTEIN"/>
    <property type="match status" value="1"/>
</dbReference>
<dbReference type="PANTHER" id="PTHR33169">
    <property type="entry name" value="PADR-FAMILY TRANSCRIPTIONAL REGULATOR"/>
    <property type="match status" value="1"/>
</dbReference>
<organism evidence="2 3">
    <name type="scientific">Glycomyces rhizosphaerae</name>
    <dbReference type="NCBI Taxonomy" id="2054422"/>
    <lineage>
        <taxon>Bacteria</taxon>
        <taxon>Bacillati</taxon>
        <taxon>Actinomycetota</taxon>
        <taxon>Actinomycetes</taxon>
        <taxon>Glycomycetales</taxon>
        <taxon>Glycomycetaceae</taxon>
        <taxon>Glycomyces</taxon>
    </lineage>
</organism>
<dbReference type="RefSeq" id="WP_387977592.1">
    <property type="nucleotide sequence ID" value="NZ_JBHRWO010000013.1"/>
</dbReference>
<evidence type="ECO:0000313" key="3">
    <source>
        <dbReference type="Proteomes" id="UP001595712"/>
    </source>
</evidence>
<dbReference type="Pfam" id="PF03551">
    <property type="entry name" value="PadR"/>
    <property type="match status" value="1"/>
</dbReference>
<dbReference type="EMBL" id="JBHRWO010000013">
    <property type="protein sequence ID" value="MFC3494114.1"/>
    <property type="molecule type" value="Genomic_DNA"/>
</dbReference>
<dbReference type="Proteomes" id="UP001595712">
    <property type="component" value="Unassembled WGS sequence"/>
</dbReference>
<reference evidence="3" key="1">
    <citation type="journal article" date="2019" name="Int. J. Syst. Evol. Microbiol.">
        <title>The Global Catalogue of Microorganisms (GCM) 10K type strain sequencing project: providing services to taxonomists for standard genome sequencing and annotation.</title>
        <authorList>
            <consortium name="The Broad Institute Genomics Platform"/>
            <consortium name="The Broad Institute Genome Sequencing Center for Infectious Disease"/>
            <person name="Wu L."/>
            <person name="Ma J."/>
        </authorList>
    </citation>
    <scope>NUCLEOTIDE SEQUENCE [LARGE SCALE GENOMIC DNA]</scope>
    <source>
        <strain evidence="3">CGMCC 4.7396</strain>
    </source>
</reference>
<evidence type="ECO:0000313" key="2">
    <source>
        <dbReference type="EMBL" id="MFC3494114.1"/>
    </source>
</evidence>
<dbReference type="Gene3D" id="1.10.10.10">
    <property type="entry name" value="Winged helix-like DNA-binding domain superfamily/Winged helix DNA-binding domain"/>
    <property type="match status" value="1"/>
</dbReference>
<sequence>MLKMAILGFLRDFPLHGYDLKNRVASLAGHVRPVADGTLYPTIKKLEDAQCLTRRTAPGSVAAPRHMLEITQTGTDQLRRWLRDPEQGFITDDNKWYVMLAFLHHLENPREQALVLARRREFLDQPAQLFFDENGVPIPPELLESPFRKGLMQIHRSTNLTEIDWLDRQIGELNRRAGFSASRRTLAEP</sequence>
<comment type="caution">
    <text evidence="2">The sequence shown here is derived from an EMBL/GenBank/DDBJ whole genome shotgun (WGS) entry which is preliminary data.</text>
</comment>
<keyword evidence="3" id="KW-1185">Reference proteome</keyword>
<dbReference type="InterPro" id="IPR036388">
    <property type="entry name" value="WH-like_DNA-bd_sf"/>
</dbReference>
<dbReference type="InterPro" id="IPR005149">
    <property type="entry name" value="Tscrpt_reg_PadR_N"/>
</dbReference>
<proteinExistence type="predicted"/>
<evidence type="ECO:0000259" key="1">
    <source>
        <dbReference type="Pfam" id="PF03551"/>
    </source>
</evidence>
<accession>A0ABV7Q2W2</accession>
<gene>
    <name evidence="2" type="ORF">ACFO8M_16655</name>
</gene>
<feature type="domain" description="Transcription regulator PadR N-terminal" evidence="1">
    <location>
        <begin position="6"/>
        <end position="79"/>
    </location>
</feature>
<dbReference type="InterPro" id="IPR036390">
    <property type="entry name" value="WH_DNA-bd_sf"/>
</dbReference>
<dbReference type="SUPFAM" id="SSF46785">
    <property type="entry name" value="Winged helix' DNA-binding domain"/>
    <property type="match status" value="1"/>
</dbReference>
<protein>
    <submittedName>
        <fullName evidence="2">PadR family transcriptional regulator</fullName>
    </submittedName>
</protein>